<feature type="domain" description="Ig-like" evidence="1">
    <location>
        <begin position="46"/>
        <end position="138"/>
    </location>
</feature>
<dbReference type="SUPFAM" id="SSF48726">
    <property type="entry name" value="Immunoglobulin"/>
    <property type="match status" value="1"/>
</dbReference>
<dbReference type="AlphaFoldDB" id="A0A2G8JPC1"/>
<organism evidence="2 3">
    <name type="scientific">Stichopus japonicus</name>
    <name type="common">Sea cucumber</name>
    <dbReference type="NCBI Taxonomy" id="307972"/>
    <lineage>
        <taxon>Eukaryota</taxon>
        <taxon>Metazoa</taxon>
        <taxon>Echinodermata</taxon>
        <taxon>Eleutherozoa</taxon>
        <taxon>Echinozoa</taxon>
        <taxon>Holothuroidea</taxon>
        <taxon>Aspidochirotacea</taxon>
        <taxon>Aspidochirotida</taxon>
        <taxon>Stichopodidae</taxon>
        <taxon>Apostichopus</taxon>
    </lineage>
</organism>
<keyword evidence="3" id="KW-1185">Reference proteome</keyword>
<dbReference type="SMART" id="SM00409">
    <property type="entry name" value="IG"/>
    <property type="match status" value="1"/>
</dbReference>
<dbReference type="Pfam" id="PF00047">
    <property type="entry name" value="ig"/>
    <property type="match status" value="1"/>
</dbReference>
<evidence type="ECO:0000259" key="1">
    <source>
        <dbReference type="PROSITE" id="PS50835"/>
    </source>
</evidence>
<name>A0A2G8JPC1_STIJA</name>
<dbReference type="Gene3D" id="2.60.40.10">
    <property type="entry name" value="Immunoglobulins"/>
    <property type="match status" value="1"/>
</dbReference>
<evidence type="ECO:0000313" key="2">
    <source>
        <dbReference type="EMBL" id="PIK37614.1"/>
    </source>
</evidence>
<gene>
    <name evidence="2" type="ORF">BSL78_25548</name>
</gene>
<protein>
    <recommendedName>
        <fullName evidence="1">Ig-like domain-containing protein</fullName>
    </recommendedName>
</protein>
<dbReference type="InterPro" id="IPR013783">
    <property type="entry name" value="Ig-like_fold"/>
</dbReference>
<sequence>MESKHCSHLIAIENARGVSVLILFVVLFLLSGPVLVKGQGGVYLFGDNVTLPCVSVTQSEGEQFIWRDDTDSLVIYSVFGPDDNAKTTPAMGNEKYNNFGLDNNYPNDVNLLINLVDVIDAGSYRCIFINQDQPATLTVDVEGEYQLLLHLLVNVSLKVSSETKCLMCISENMM</sequence>
<proteinExistence type="predicted"/>
<accession>A0A2G8JPC1</accession>
<evidence type="ECO:0000313" key="3">
    <source>
        <dbReference type="Proteomes" id="UP000230750"/>
    </source>
</evidence>
<dbReference type="Proteomes" id="UP000230750">
    <property type="component" value="Unassembled WGS sequence"/>
</dbReference>
<dbReference type="PROSITE" id="PS50835">
    <property type="entry name" value="IG_LIKE"/>
    <property type="match status" value="1"/>
</dbReference>
<dbReference type="EMBL" id="MRZV01001475">
    <property type="protein sequence ID" value="PIK37614.1"/>
    <property type="molecule type" value="Genomic_DNA"/>
</dbReference>
<dbReference type="InterPro" id="IPR007110">
    <property type="entry name" value="Ig-like_dom"/>
</dbReference>
<dbReference type="InterPro" id="IPR036179">
    <property type="entry name" value="Ig-like_dom_sf"/>
</dbReference>
<comment type="caution">
    <text evidence="2">The sequence shown here is derived from an EMBL/GenBank/DDBJ whole genome shotgun (WGS) entry which is preliminary data.</text>
</comment>
<dbReference type="InterPro" id="IPR003599">
    <property type="entry name" value="Ig_sub"/>
</dbReference>
<dbReference type="InterPro" id="IPR013151">
    <property type="entry name" value="Immunoglobulin_dom"/>
</dbReference>
<reference evidence="2 3" key="1">
    <citation type="journal article" date="2017" name="PLoS Biol.">
        <title>The sea cucumber genome provides insights into morphological evolution and visceral regeneration.</title>
        <authorList>
            <person name="Zhang X."/>
            <person name="Sun L."/>
            <person name="Yuan J."/>
            <person name="Sun Y."/>
            <person name="Gao Y."/>
            <person name="Zhang L."/>
            <person name="Li S."/>
            <person name="Dai H."/>
            <person name="Hamel J.F."/>
            <person name="Liu C."/>
            <person name="Yu Y."/>
            <person name="Liu S."/>
            <person name="Lin W."/>
            <person name="Guo K."/>
            <person name="Jin S."/>
            <person name="Xu P."/>
            <person name="Storey K.B."/>
            <person name="Huan P."/>
            <person name="Zhang T."/>
            <person name="Zhou Y."/>
            <person name="Zhang J."/>
            <person name="Lin C."/>
            <person name="Li X."/>
            <person name="Xing L."/>
            <person name="Huo D."/>
            <person name="Sun M."/>
            <person name="Wang L."/>
            <person name="Mercier A."/>
            <person name="Li F."/>
            <person name="Yang H."/>
            <person name="Xiang J."/>
        </authorList>
    </citation>
    <scope>NUCLEOTIDE SEQUENCE [LARGE SCALE GENOMIC DNA]</scope>
    <source>
        <strain evidence="2">Shaxun</strain>
        <tissue evidence="2">Muscle</tissue>
    </source>
</reference>